<evidence type="ECO:0000313" key="3">
    <source>
        <dbReference type="Proteomes" id="UP000245207"/>
    </source>
</evidence>
<dbReference type="Proteomes" id="UP000245207">
    <property type="component" value="Unassembled WGS sequence"/>
</dbReference>
<organism evidence="2 3">
    <name type="scientific">Artemisia annua</name>
    <name type="common">Sweet wormwood</name>
    <dbReference type="NCBI Taxonomy" id="35608"/>
    <lineage>
        <taxon>Eukaryota</taxon>
        <taxon>Viridiplantae</taxon>
        <taxon>Streptophyta</taxon>
        <taxon>Embryophyta</taxon>
        <taxon>Tracheophyta</taxon>
        <taxon>Spermatophyta</taxon>
        <taxon>Magnoliopsida</taxon>
        <taxon>eudicotyledons</taxon>
        <taxon>Gunneridae</taxon>
        <taxon>Pentapetalae</taxon>
        <taxon>asterids</taxon>
        <taxon>campanulids</taxon>
        <taxon>Asterales</taxon>
        <taxon>Asteraceae</taxon>
        <taxon>Asteroideae</taxon>
        <taxon>Anthemideae</taxon>
        <taxon>Artemisiinae</taxon>
        <taxon>Artemisia</taxon>
    </lineage>
</organism>
<proteinExistence type="predicted"/>
<keyword evidence="1" id="KW-1133">Transmembrane helix</keyword>
<protein>
    <submittedName>
        <fullName evidence="2">Uncharacterized protein</fullName>
    </submittedName>
</protein>
<dbReference type="AlphaFoldDB" id="A0A2U1NTA1"/>
<dbReference type="PANTHER" id="PTHR31170:SF25">
    <property type="entry name" value="BNAA09G04570D PROTEIN"/>
    <property type="match status" value="1"/>
</dbReference>
<keyword evidence="1" id="KW-0472">Membrane</keyword>
<comment type="caution">
    <text evidence="2">The sequence shown here is derived from an EMBL/GenBank/DDBJ whole genome shotgun (WGS) entry which is preliminary data.</text>
</comment>
<evidence type="ECO:0000313" key="2">
    <source>
        <dbReference type="EMBL" id="PWA76755.1"/>
    </source>
</evidence>
<dbReference type="STRING" id="35608.A0A2U1NTA1"/>
<dbReference type="InterPro" id="IPR004158">
    <property type="entry name" value="DUF247_pln"/>
</dbReference>
<reference evidence="2 3" key="1">
    <citation type="journal article" date="2018" name="Mol. Plant">
        <title>The genome of Artemisia annua provides insight into the evolution of Asteraceae family and artemisinin biosynthesis.</title>
        <authorList>
            <person name="Shen Q."/>
            <person name="Zhang L."/>
            <person name="Liao Z."/>
            <person name="Wang S."/>
            <person name="Yan T."/>
            <person name="Shi P."/>
            <person name="Liu M."/>
            <person name="Fu X."/>
            <person name="Pan Q."/>
            <person name="Wang Y."/>
            <person name="Lv Z."/>
            <person name="Lu X."/>
            <person name="Zhang F."/>
            <person name="Jiang W."/>
            <person name="Ma Y."/>
            <person name="Chen M."/>
            <person name="Hao X."/>
            <person name="Li L."/>
            <person name="Tang Y."/>
            <person name="Lv G."/>
            <person name="Zhou Y."/>
            <person name="Sun X."/>
            <person name="Brodelius P.E."/>
            <person name="Rose J.K.C."/>
            <person name="Tang K."/>
        </authorList>
    </citation>
    <scope>NUCLEOTIDE SEQUENCE [LARGE SCALE GENOMIC DNA]</scope>
    <source>
        <strain evidence="3">cv. Huhao1</strain>
        <tissue evidence="2">Leaf</tissue>
    </source>
</reference>
<feature type="transmembrane region" description="Helical" evidence="1">
    <location>
        <begin position="600"/>
        <end position="623"/>
    </location>
</feature>
<dbReference type="PANTHER" id="PTHR31170">
    <property type="entry name" value="BNAC04G53230D PROTEIN"/>
    <property type="match status" value="1"/>
</dbReference>
<dbReference type="Pfam" id="PF03140">
    <property type="entry name" value="DUF247"/>
    <property type="match status" value="2"/>
</dbReference>
<evidence type="ECO:0000256" key="1">
    <source>
        <dbReference type="SAM" id="Phobius"/>
    </source>
</evidence>
<sequence>MVPKVYRDLSPCSYTPRVVSIGPLHHEDEHLIGFEVQKAAYVHNLLCNLSSLLDSTPEQILEECVWKVSDSVDKIKACYVAMPTYSDSELVKMMVTDSCFVLAFLYKYDIGYSSSGPIQLLYTHIVLDIVLIENQIPYFVLQDIFECTLLKLCPTESLTNFIFPIHKFCKIFSGDLVMDNSSISSTHDHILGFLHKSYQNPESRSGDVELGHVDIDDTLQDLLKYDGVEVQNPSDQHAGSIFMVPSGCRDISPRSFTPRVVSLGPLHHQDEHLKGFEVQKATYMHNLFHNVLRPLDSTPEQILKECVTKAYSDSELVKMMVTDACFILTFLYDDVIGYSSLGPIELLGTKIHLDILLIENQIPFFVLQDIYECTFSKLLPTLTLANFIIQILKGFNIFAGDLVMDNSGISSTYDHILGFLHKSYQNSDRDSSILRKLVKAHSVVELDRSGVRFSNKLDAKWPMAMELELSRLLCFPLSWSTPTLKMPILSLGDNSELIIRNLIIYEHSAQVQTCVTSYMLAMDHLIDTPEDVAKLVRSQVLVNYIGSNEEAADLINNICKEVPLKDFYYQDEWEKLDEYYNAYWPNLIAELRRNYFSNPWSIIALIAGIILFILTVVQTVYGVKAA</sequence>
<gene>
    <name evidence="2" type="ORF">CTI12_AA229700</name>
</gene>
<accession>A0A2U1NTA1</accession>
<keyword evidence="3" id="KW-1185">Reference proteome</keyword>
<name>A0A2U1NTA1_ARTAN</name>
<dbReference type="OrthoDB" id="591587at2759"/>
<dbReference type="EMBL" id="PKPP01002226">
    <property type="protein sequence ID" value="PWA76755.1"/>
    <property type="molecule type" value="Genomic_DNA"/>
</dbReference>
<keyword evidence="1" id="KW-0812">Transmembrane</keyword>